<keyword evidence="5" id="KW-0472">Membrane</keyword>
<evidence type="ECO:0000256" key="2">
    <source>
        <dbReference type="ARBA" id="ARBA00022771"/>
    </source>
</evidence>
<proteinExistence type="predicted"/>
<sequence length="211" mass="23384">MLSRPNHIEFHLTPFLHGQDNGMRCLHCLCFSGPSGCLFCTFRGNPVSYNKPNSAEEINILIIILAALLVVISCLVLKCLGEWRTSSDGERRGGAGGERSPLMGSYYVTKTVTVNYGTCQLDDLESGSCSNNVNGSGTDTTLRCWEELYDAKLCVICYDQSRNCFLVPCGHCATCHNCALRIMHEENRKCPVCRRRIGKVRKLFANCSAQT</sequence>
<dbReference type="Pfam" id="PF13920">
    <property type="entry name" value="zf-C3HC4_3"/>
    <property type="match status" value="1"/>
</dbReference>
<keyword evidence="3" id="KW-0862">Zinc</keyword>
<name>A0A9Q1GR35_9CARY</name>
<dbReference type="PANTHER" id="PTHR46858">
    <property type="entry name" value="OS05G0521000 PROTEIN"/>
    <property type="match status" value="1"/>
</dbReference>
<dbReference type="GO" id="GO:0016567">
    <property type="term" value="P:protein ubiquitination"/>
    <property type="evidence" value="ECO:0007669"/>
    <property type="project" value="TreeGrafter"/>
</dbReference>
<keyword evidence="5" id="KW-1133">Transmembrane helix</keyword>
<dbReference type="InterPro" id="IPR013083">
    <property type="entry name" value="Znf_RING/FYVE/PHD"/>
</dbReference>
<evidence type="ECO:0000313" key="7">
    <source>
        <dbReference type="EMBL" id="KAJ8425125.1"/>
    </source>
</evidence>
<evidence type="ECO:0000313" key="8">
    <source>
        <dbReference type="Proteomes" id="UP001153076"/>
    </source>
</evidence>
<dbReference type="SMART" id="SM00184">
    <property type="entry name" value="RING"/>
    <property type="match status" value="1"/>
</dbReference>
<feature type="transmembrane region" description="Helical" evidence="5">
    <location>
        <begin position="58"/>
        <end position="77"/>
    </location>
</feature>
<dbReference type="GO" id="GO:0061630">
    <property type="term" value="F:ubiquitin protein ligase activity"/>
    <property type="evidence" value="ECO:0007669"/>
    <property type="project" value="TreeGrafter"/>
</dbReference>
<evidence type="ECO:0000256" key="5">
    <source>
        <dbReference type="SAM" id="Phobius"/>
    </source>
</evidence>
<keyword evidence="8" id="KW-1185">Reference proteome</keyword>
<reference evidence="7" key="1">
    <citation type="submission" date="2022-04" db="EMBL/GenBank/DDBJ databases">
        <title>Carnegiea gigantea Genome sequencing and assembly v2.</title>
        <authorList>
            <person name="Copetti D."/>
            <person name="Sanderson M.J."/>
            <person name="Burquez A."/>
            <person name="Wojciechowski M.F."/>
        </authorList>
    </citation>
    <scope>NUCLEOTIDE SEQUENCE</scope>
    <source>
        <strain evidence="7">SGP5-SGP5p</strain>
        <tissue evidence="7">Aerial part</tissue>
    </source>
</reference>
<dbReference type="OrthoDB" id="3045089at2759"/>
<dbReference type="EMBL" id="JAKOGI010001538">
    <property type="protein sequence ID" value="KAJ8425125.1"/>
    <property type="molecule type" value="Genomic_DNA"/>
</dbReference>
<dbReference type="PANTHER" id="PTHR46858:SF14">
    <property type="entry name" value="RING-TYPE DOMAIN-CONTAINING PROTEIN"/>
    <property type="match status" value="1"/>
</dbReference>
<evidence type="ECO:0000256" key="3">
    <source>
        <dbReference type="ARBA" id="ARBA00022833"/>
    </source>
</evidence>
<evidence type="ECO:0000256" key="1">
    <source>
        <dbReference type="ARBA" id="ARBA00022723"/>
    </source>
</evidence>
<evidence type="ECO:0000259" key="6">
    <source>
        <dbReference type="PROSITE" id="PS50089"/>
    </source>
</evidence>
<accession>A0A9Q1GR35</accession>
<organism evidence="7 8">
    <name type="scientific">Carnegiea gigantea</name>
    <dbReference type="NCBI Taxonomy" id="171969"/>
    <lineage>
        <taxon>Eukaryota</taxon>
        <taxon>Viridiplantae</taxon>
        <taxon>Streptophyta</taxon>
        <taxon>Embryophyta</taxon>
        <taxon>Tracheophyta</taxon>
        <taxon>Spermatophyta</taxon>
        <taxon>Magnoliopsida</taxon>
        <taxon>eudicotyledons</taxon>
        <taxon>Gunneridae</taxon>
        <taxon>Pentapetalae</taxon>
        <taxon>Caryophyllales</taxon>
        <taxon>Cactineae</taxon>
        <taxon>Cactaceae</taxon>
        <taxon>Cactoideae</taxon>
        <taxon>Echinocereeae</taxon>
        <taxon>Carnegiea</taxon>
    </lineage>
</organism>
<dbReference type="Gene3D" id="3.30.40.10">
    <property type="entry name" value="Zinc/RING finger domain, C3HC4 (zinc finger)"/>
    <property type="match status" value="1"/>
</dbReference>
<dbReference type="SUPFAM" id="SSF57850">
    <property type="entry name" value="RING/U-box"/>
    <property type="match status" value="1"/>
</dbReference>
<dbReference type="InterPro" id="IPR001841">
    <property type="entry name" value="Znf_RING"/>
</dbReference>
<dbReference type="GO" id="GO:0008270">
    <property type="term" value="F:zinc ion binding"/>
    <property type="evidence" value="ECO:0007669"/>
    <property type="project" value="UniProtKB-KW"/>
</dbReference>
<feature type="domain" description="RING-type" evidence="6">
    <location>
        <begin position="154"/>
        <end position="194"/>
    </location>
</feature>
<keyword evidence="2 4" id="KW-0863">Zinc-finger</keyword>
<dbReference type="AlphaFoldDB" id="A0A9Q1GR35"/>
<comment type="caution">
    <text evidence="7">The sequence shown here is derived from an EMBL/GenBank/DDBJ whole genome shotgun (WGS) entry which is preliminary data.</text>
</comment>
<evidence type="ECO:0000256" key="4">
    <source>
        <dbReference type="PROSITE-ProRule" id="PRU00175"/>
    </source>
</evidence>
<keyword evidence="5" id="KW-0812">Transmembrane</keyword>
<dbReference type="Proteomes" id="UP001153076">
    <property type="component" value="Unassembled WGS sequence"/>
</dbReference>
<dbReference type="PROSITE" id="PS50089">
    <property type="entry name" value="ZF_RING_2"/>
    <property type="match status" value="1"/>
</dbReference>
<keyword evidence="1" id="KW-0479">Metal-binding</keyword>
<gene>
    <name evidence="7" type="ORF">Cgig2_011091</name>
</gene>
<protein>
    <recommendedName>
        <fullName evidence="6">RING-type domain-containing protein</fullName>
    </recommendedName>
</protein>